<feature type="transmembrane region" description="Helical" evidence="2">
    <location>
        <begin position="174"/>
        <end position="196"/>
    </location>
</feature>
<dbReference type="STRING" id="542762.A0A4S4EJ82"/>
<dbReference type="InterPro" id="IPR011993">
    <property type="entry name" value="PH-like_dom_sf"/>
</dbReference>
<dbReference type="SUPFAM" id="SSF50729">
    <property type="entry name" value="PH domain-like"/>
    <property type="match status" value="1"/>
</dbReference>
<feature type="region of interest" description="Disordered" evidence="1">
    <location>
        <begin position="1"/>
        <end position="45"/>
    </location>
</feature>
<reference evidence="3 4" key="1">
    <citation type="journal article" date="2018" name="Proc. Natl. Acad. Sci. U.S.A.">
        <title>Draft genome sequence of Camellia sinensis var. sinensis provides insights into the evolution of the tea genome and tea quality.</title>
        <authorList>
            <person name="Wei C."/>
            <person name="Yang H."/>
            <person name="Wang S."/>
            <person name="Zhao J."/>
            <person name="Liu C."/>
            <person name="Gao L."/>
            <person name="Xia E."/>
            <person name="Lu Y."/>
            <person name="Tai Y."/>
            <person name="She G."/>
            <person name="Sun J."/>
            <person name="Cao H."/>
            <person name="Tong W."/>
            <person name="Gao Q."/>
            <person name="Li Y."/>
            <person name="Deng W."/>
            <person name="Jiang X."/>
            <person name="Wang W."/>
            <person name="Chen Q."/>
            <person name="Zhang S."/>
            <person name="Li H."/>
            <person name="Wu J."/>
            <person name="Wang P."/>
            <person name="Li P."/>
            <person name="Shi C."/>
            <person name="Zheng F."/>
            <person name="Jian J."/>
            <person name="Huang B."/>
            <person name="Shan D."/>
            <person name="Shi M."/>
            <person name="Fang C."/>
            <person name="Yue Y."/>
            <person name="Li F."/>
            <person name="Li D."/>
            <person name="Wei S."/>
            <person name="Han B."/>
            <person name="Jiang C."/>
            <person name="Yin Y."/>
            <person name="Xia T."/>
            <person name="Zhang Z."/>
            <person name="Bennetzen J.L."/>
            <person name="Zhao S."/>
            <person name="Wan X."/>
        </authorList>
    </citation>
    <scope>NUCLEOTIDE SEQUENCE [LARGE SCALE GENOMIC DNA]</scope>
    <source>
        <strain evidence="4">cv. Shuchazao</strain>
        <tissue evidence="3">Leaf</tissue>
    </source>
</reference>
<evidence type="ECO:0000256" key="2">
    <source>
        <dbReference type="SAM" id="Phobius"/>
    </source>
</evidence>
<evidence type="ECO:0008006" key="5">
    <source>
        <dbReference type="Google" id="ProtNLM"/>
    </source>
</evidence>
<keyword evidence="2" id="KW-1133">Transmembrane helix</keyword>
<organism evidence="3 4">
    <name type="scientific">Camellia sinensis var. sinensis</name>
    <name type="common">China tea</name>
    <dbReference type="NCBI Taxonomy" id="542762"/>
    <lineage>
        <taxon>Eukaryota</taxon>
        <taxon>Viridiplantae</taxon>
        <taxon>Streptophyta</taxon>
        <taxon>Embryophyta</taxon>
        <taxon>Tracheophyta</taxon>
        <taxon>Spermatophyta</taxon>
        <taxon>Magnoliopsida</taxon>
        <taxon>eudicotyledons</taxon>
        <taxon>Gunneridae</taxon>
        <taxon>Pentapetalae</taxon>
        <taxon>asterids</taxon>
        <taxon>Ericales</taxon>
        <taxon>Theaceae</taxon>
        <taxon>Camellia</taxon>
    </lineage>
</organism>
<dbReference type="Proteomes" id="UP000306102">
    <property type="component" value="Unassembled WGS sequence"/>
</dbReference>
<gene>
    <name evidence="3" type="ORF">TEA_018940</name>
</gene>
<keyword evidence="2" id="KW-0812">Transmembrane</keyword>
<feature type="compositionally biased region" description="Low complexity" evidence="1">
    <location>
        <begin position="27"/>
        <end position="45"/>
    </location>
</feature>
<evidence type="ECO:0000313" key="4">
    <source>
        <dbReference type="Proteomes" id="UP000306102"/>
    </source>
</evidence>
<accession>A0A4S4EJ82</accession>
<keyword evidence="2" id="KW-0472">Membrane</keyword>
<comment type="caution">
    <text evidence="3">The sequence shown here is derived from an EMBL/GenBank/DDBJ whole genome shotgun (WGS) entry which is preliminary data.</text>
</comment>
<evidence type="ECO:0000313" key="3">
    <source>
        <dbReference type="EMBL" id="THG16114.1"/>
    </source>
</evidence>
<protein>
    <recommendedName>
        <fullName evidence="5">PH domain-containing protein</fullName>
    </recommendedName>
</protein>
<dbReference type="Gene3D" id="2.30.29.30">
    <property type="entry name" value="Pleckstrin-homology domain (PH domain)/Phosphotyrosine-binding domain (PTB)"/>
    <property type="match status" value="1"/>
</dbReference>
<feature type="compositionally biased region" description="Polar residues" evidence="1">
    <location>
        <begin position="1"/>
        <end position="26"/>
    </location>
</feature>
<proteinExistence type="predicted"/>
<feature type="transmembrane region" description="Helical" evidence="2">
    <location>
        <begin position="268"/>
        <end position="288"/>
    </location>
</feature>
<evidence type="ECO:0000256" key="1">
    <source>
        <dbReference type="SAM" id="MobiDB-lite"/>
    </source>
</evidence>
<dbReference type="EMBL" id="SDRB02004302">
    <property type="protein sequence ID" value="THG16114.1"/>
    <property type="molecule type" value="Genomic_DNA"/>
</dbReference>
<name>A0A4S4EJ82_CAMSN</name>
<keyword evidence="4" id="KW-1185">Reference proteome</keyword>
<sequence length="496" mass="54054">MPSCNQQQPRTRPSNSQDHSQQQLRLQSATDQAATQQQPKPQPAAVAKVAAQAASQASSHAAAHASAKVAAQAAAKAPAQAPIFQRYPRLEKEYQSFSLIYNDRSLDLICKDKDEAEKWFISLKALISRGHQRKWRTEWSAGIPSEANSPRTYTRRSSPLNSPFGSGDSLQKMVCYAAELICLAAVCFVGLTALLVDSANSRIGMVSNRNNGPVGLFCSADAGFVLCCCDEFRDGRQETLHFNKIIARFKKLKGITTSQLDELAAETAAWLVVVIAVSAILIGMRIMINPSIGDMAMIMKNEVLSVFYKYPSFHSHIPKPPEGVTVPERKPFLVFVLMSSATLCEPFKATHPRVCLWSFSCKIGSLACLKRKRNRGSHRSNKLGNQIGVDDPTCQSNLKATVCGKELNGGGRGLACIYATRALAKASALAKAAPRQACVWRRLWHLARLLSHLYTCGLDCAPWQGRDLACMLAAKAVALDKPVALGKAVTLDNVEV</sequence>
<dbReference type="AlphaFoldDB" id="A0A4S4EJ82"/>